<name>A0ABP1PF46_XYLVO</name>
<reference evidence="1 2" key="1">
    <citation type="submission" date="2024-08" db="EMBL/GenBank/DDBJ databases">
        <authorList>
            <person name="Will J Nash"/>
            <person name="Angela Man"/>
            <person name="Seanna McTaggart"/>
            <person name="Kendall Baker"/>
            <person name="Tom Barker"/>
            <person name="Leah Catchpole"/>
            <person name="Alex Durrant"/>
            <person name="Karim Gharbi"/>
            <person name="Naomi Irish"/>
            <person name="Gemy Kaithakottil"/>
            <person name="Debby Ku"/>
            <person name="Aaliyah Providence"/>
            <person name="Felix Shaw"/>
            <person name="David Swarbreck"/>
            <person name="Chris Watkins"/>
            <person name="Ann M. McCartney"/>
            <person name="Giulio Formenti"/>
            <person name="Alice Mouton"/>
            <person name="Noel Vella"/>
            <person name="Bjorn M von Reumont"/>
            <person name="Adriana Vella"/>
            <person name="Wilfried Haerty"/>
        </authorList>
    </citation>
    <scope>NUCLEOTIDE SEQUENCE [LARGE SCALE GENOMIC DNA]</scope>
</reference>
<accession>A0ABP1PF46</accession>
<dbReference type="EMBL" id="CAXAJV020001300">
    <property type="protein sequence ID" value="CAL7950917.1"/>
    <property type="molecule type" value="Genomic_DNA"/>
</dbReference>
<evidence type="ECO:0000313" key="1">
    <source>
        <dbReference type="EMBL" id="CAL7950917.1"/>
    </source>
</evidence>
<dbReference type="Proteomes" id="UP001642520">
    <property type="component" value="Unassembled WGS sequence"/>
</dbReference>
<evidence type="ECO:0000313" key="2">
    <source>
        <dbReference type="Proteomes" id="UP001642520"/>
    </source>
</evidence>
<proteinExistence type="predicted"/>
<sequence length="221" mass="24540">MPPKPDPQPETKTDKKIGSLTCGVRGPGPKYKLKTLVGYEEHCISKYRNPAYTFGIRHPSLQPCVGPGPKYLLPADKRVGFTFGVIGKTFDTSCGPGPKYFLPSPKGLAFTLKSRTEGRKSCFTPGPYSIKFPIQGPAFYIGRRLPALKCDPVPGPRLYNDRLVRQRSPTYHIAYKVGGKEICRSPGPKYYFKSPKPHPMSFGIKHSECAPPYIVECDNQC</sequence>
<organism evidence="1 2">
    <name type="scientific">Xylocopa violacea</name>
    <name type="common">Violet carpenter bee</name>
    <name type="synonym">Apis violacea</name>
    <dbReference type="NCBI Taxonomy" id="135666"/>
    <lineage>
        <taxon>Eukaryota</taxon>
        <taxon>Metazoa</taxon>
        <taxon>Ecdysozoa</taxon>
        <taxon>Arthropoda</taxon>
        <taxon>Hexapoda</taxon>
        <taxon>Insecta</taxon>
        <taxon>Pterygota</taxon>
        <taxon>Neoptera</taxon>
        <taxon>Endopterygota</taxon>
        <taxon>Hymenoptera</taxon>
        <taxon>Apocrita</taxon>
        <taxon>Aculeata</taxon>
        <taxon>Apoidea</taxon>
        <taxon>Anthophila</taxon>
        <taxon>Apidae</taxon>
        <taxon>Xylocopa</taxon>
        <taxon>Xylocopa</taxon>
    </lineage>
</organism>
<keyword evidence="2" id="KW-1185">Reference proteome</keyword>
<protein>
    <submittedName>
        <fullName evidence="1">Uncharacterized protein</fullName>
    </submittedName>
</protein>
<comment type="caution">
    <text evidence="1">The sequence shown here is derived from an EMBL/GenBank/DDBJ whole genome shotgun (WGS) entry which is preliminary data.</text>
</comment>
<gene>
    <name evidence="1" type="ORF">XYLVIOL_LOCUS10261</name>
</gene>